<keyword evidence="5" id="KW-0479">Metal-binding</keyword>
<evidence type="ECO:0000313" key="14">
    <source>
        <dbReference type="Proteomes" id="UP000631465"/>
    </source>
</evidence>
<dbReference type="GO" id="GO:0005829">
    <property type="term" value="C:cytosol"/>
    <property type="evidence" value="ECO:0007669"/>
    <property type="project" value="UniProtKB-SubCell"/>
</dbReference>
<evidence type="ECO:0000256" key="9">
    <source>
        <dbReference type="ARBA" id="ARBA00023150"/>
    </source>
</evidence>
<feature type="coiled-coil region" evidence="11">
    <location>
        <begin position="13"/>
        <end position="40"/>
    </location>
</feature>
<dbReference type="GO" id="GO:0046872">
    <property type="term" value="F:metal ion binding"/>
    <property type="evidence" value="ECO:0007669"/>
    <property type="project" value="UniProtKB-KW"/>
</dbReference>
<evidence type="ECO:0000256" key="10">
    <source>
        <dbReference type="ARBA" id="ARBA00023268"/>
    </source>
</evidence>
<evidence type="ECO:0000256" key="8">
    <source>
        <dbReference type="ARBA" id="ARBA00022840"/>
    </source>
</evidence>
<dbReference type="SMART" id="SM00450">
    <property type="entry name" value="RHOD"/>
    <property type="match status" value="1"/>
</dbReference>
<evidence type="ECO:0000259" key="12">
    <source>
        <dbReference type="PROSITE" id="PS50206"/>
    </source>
</evidence>
<dbReference type="GO" id="GO:0006777">
    <property type="term" value="P:Mo-molybdopterin cofactor biosynthetic process"/>
    <property type="evidence" value="ECO:0007669"/>
    <property type="project" value="UniProtKB-KW"/>
</dbReference>
<dbReference type="Gene3D" id="3.40.250.10">
    <property type="entry name" value="Rhodanese-like domain"/>
    <property type="match status" value="1"/>
</dbReference>
<protein>
    <recommendedName>
        <fullName evidence="12">Rhodanese domain-containing protein</fullName>
    </recommendedName>
</protein>
<dbReference type="GO" id="GO:0005524">
    <property type="term" value="F:ATP binding"/>
    <property type="evidence" value="ECO:0007669"/>
    <property type="project" value="UniProtKB-KW"/>
</dbReference>
<evidence type="ECO:0000313" key="13">
    <source>
        <dbReference type="EMBL" id="KAF4008588.1"/>
    </source>
</evidence>
<evidence type="ECO:0000256" key="5">
    <source>
        <dbReference type="ARBA" id="ARBA00022723"/>
    </source>
</evidence>
<dbReference type="GO" id="GO:0008033">
    <property type="term" value="P:tRNA processing"/>
    <property type="evidence" value="ECO:0007669"/>
    <property type="project" value="UniProtKB-KW"/>
</dbReference>
<keyword evidence="9" id="KW-0501">Molybdenum cofactor biosynthesis</keyword>
<evidence type="ECO:0000256" key="3">
    <source>
        <dbReference type="ARBA" id="ARBA00022679"/>
    </source>
</evidence>
<reference evidence="13 14" key="1">
    <citation type="submission" date="2019-10" db="EMBL/GenBank/DDBJ databases">
        <title>Chromosome-level genome assembly of Tarim red deer.</title>
        <authorList>
            <person name="Ba H."/>
        </authorList>
    </citation>
    <scope>NUCLEOTIDE SEQUENCE [LARGE SCALE GENOMIC DNA]</scope>
    <source>
        <strain evidence="13">CEY-2017</strain>
        <tissue evidence="13">Blood</tissue>
    </source>
</reference>
<gene>
    <name evidence="13" type="ORF">G4228_020352</name>
</gene>
<keyword evidence="2" id="KW-0963">Cytoplasm</keyword>
<organism evidence="13 14">
    <name type="scientific">Cervus hanglu yarkandensis</name>
    <name type="common">Yarkand deer</name>
    <dbReference type="NCBI Taxonomy" id="84702"/>
    <lineage>
        <taxon>Eukaryota</taxon>
        <taxon>Metazoa</taxon>
        <taxon>Chordata</taxon>
        <taxon>Craniata</taxon>
        <taxon>Vertebrata</taxon>
        <taxon>Euteleostomi</taxon>
        <taxon>Mammalia</taxon>
        <taxon>Eutheria</taxon>
        <taxon>Laurasiatheria</taxon>
        <taxon>Artiodactyla</taxon>
        <taxon>Ruminantia</taxon>
        <taxon>Pecora</taxon>
        <taxon>Cervidae</taxon>
        <taxon>Cervinae</taxon>
        <taxon>Cervus</taxon>
    </lineage>
</organism>
<feature type="non-terminal residue" evidence="13">
    <location>
        <position position="1"/>
    </location>
</feature>
<keyword evidence="11" id="KW-0175">Coiled coil</keyword>
<evidence type="ECO:0000256" key="11">
    <source>
        <dbReference type="SAM" id="Coils"/>
    </source>
</evidence>
<keyword evidence="6" id="KW-0547">Nucleotide-binding</keyword>
<dbReference type="Pfam" id="PF00581">
    <property type="entry name" value="Rhodanese"/>
    <property type="match status" value="1"/>
</dbReference>
<dbReference type="InterPro" id="IPR001763">
    <property type="entry name" value="Rhodanese-like_dom"/>
</dbReference>
<comment type="caution">
    <text evidence="13">The sequence shown here is derived from an EMBL/GenBank/DDBJ whole genome shotgun (WGS) entry which is preliminary data.</text>
</comment>
<evidence type="ECO:0000256" key="7">
    <source>
        <dbReference type="ARBA" id="ARBA00022833"/>
    </source>
</evidence>
<keyword evidence="4" id="KW-0819">tRNA processing</keyword>
<keyword evidence="14" id="KW-1185">Reference proteome</keyword>
<comment type="subcellular location">
    <subcellularLocation>
        <location evidence="1">Cytoplasm</location>
        <location evidence="1">Cytosol</location>
    </subcellularLocation>
</comment>
<dbReference type="GO" id="GO:0016740">
    <property type="term" value="F:transferase activity"/>
    <property type="evidence" value="ECO:0007669"/>
    <property type="project" value="UniProtKB-KW"/>
</dbReference>
<name>A0A833W3F0_9CERV</name>
<keyword evidence="8" id="KW-0067">ATP-binding</keyword>
<dbReference type="EMBL" id="WMHW01002849">
    <property type="protein sequence ID" value="KAF4008588.1"/>
    <property type="molecule type" value="Genomic_DNA"/>
</dbReference>
<evidence type="ECO:0000256" key="1">
    <source>
        <dbReference type="ARBA" id="ARBA00004514"/>
    </source>
</evidence>
<dbReference type="SUPFAM" id="SSF52821">
    <property type="entry name" value="Rhodanese/Cell cycle control phosphatase"/>
    <property type="match status" value="1"/>
</dbReference>
<dbReference type="InterPro" id="IPR036873">
    <property type="entry name" value="Rhodanese-like_dom_sf"/>
</dbReference>
<feature type="domain" description="Rhodanese" evidence="12">
    <location>
        <begin position="73"/>
        <end position="181"/>
    </location>
</feature>
<keyword evidence="3" id="KW-0808">Transferase</keyword>
<keyword evidence="10" id="KW-0511">Multifunctional enzyme</keyword>
<evidence type="ECO:0000256" key="6">
    <source>
        <dbReference type="ARBA" id="ARBA00022741"/>
    </source>
</evidence>
<accession>A0A833W3F0</accession>
<sequence>SGKRPGLAAGEEVLALQAKVAQGEEELNSLKQRLAATLESFWGSSATDKGRSLRLLRPEERISVMDYKRLLDSGAPHLLLDVRPQVEVDICRLPHALHIPLKLLERRDAESLKVLGEAIREGKQGAQERASFLIYVICKLGNDSQKAVKVLQSWTDLDSLTVKDVVGGLMAWAAKIDGTFPQY</sequence>
<proteinExistence type="predicted"/>
<dbReference type="Proteomes" id="UP000631465">
    <property type="component" value="Unassembled WGS sequence"/>
</dbReference>
<evidence type="ECO:0000256" key="4">
    <source>
        <dbReference type="ARBA" id="ARBA00022694"/>
    </source>
</evidence>
<dbReference type="AlphaFoldDB" id="A0A833W3F0"/>
<evidence type="ECO:0000256" key="2">
    <source>
        <dbReference type="ARBA" id="ARBA00022490"/>
    </source>
</evidence>
<dbReference type="FunFam" id="3.40.250.10:FF:000014">
    <property type="entry name" value="Adenylyltransferase and sulfurtransferase MOCS3"/>
    <property type="match status" value="1"/>
</dbReference>
<dbReference type="PROSITE" id="PS50206">
    <property type="entry name" value="RHODANESE_3"/>
    <property type="match status" value="1"/>
</dbReference>
<keyword evidence="7" id="KW-0862">Zinc</keyword>